<evidence type="ECO:0000313" key="3">
    <source>
        <dbReference type="EMBL" id="WSE34701.1"/>
    </source>
</evidence>
<name>A0ABZ1ILR1_9PSEU</name>
<keyword evidence="1" id="KW-0238">DNA-binding</keyword>
<dbReference type="SUPFAM" id="SSF46955">
    <property type="entry name" value="Putative DNA-binding domain"/>
    <property type="match status" value="1"/>
</dbReference>
<dbReference type="Gene3D" id="1.10.1660.10">
    <property type="match status" value="1"/>
</dbReference>
<dbReference type="Pfam" id="PF13411">
    <property type="entry name" value="MerR_1"/>
    <property type="match status" value="1"/>
</dbReference>
<dbReference type="InterPro" id="IPR009061">
    <property type="entry name" value="DNA-bd_dom_put_sf"/>
</dbReference>
<evidence type="ECO:0000259" key="2">
    <source>
        <dbReference type="PROSITE" id="PS50937"/>
    </source>
</evidence>
<dbReference type="InterPro" id="IPR000551">
    <property type="entry name" value="MerR-type_HTH_dom"/>
</dbReference>
<keyword evidence="4" id="KW-1185">Reference proteome</keyword>
<dbReference type="InterPro" id="IPR047057">
    <property type="entry name" value="MerR_fam"/>
</dbReference>
<dbReference type="RefSeq" id="WP_326837509.1">
    <property type="nucleotide sequence ID" value="NZ_CP142149.1"/>
</dbReference>
<dbReference type="PRINTS" id="PR00040">
    <property type="entry name" value="HTHMERR"/>
</dbReference>
<proteinExistence type="predicted"/>
<dbReference type="SMART" id="SM00422">
    <property type="entry name" value="HTH_MERR"/>
    <property type="match status" value="1"/>
</dbReference>
<protein>
    <submittedName>
        <fullName evidence="3">MerR family transcriptional regulator</fullName>
    </submittedName>
</protein>
<dbReference type="EMBL" id="CP142149">
    <property type="protein sequence ID" value="WSE34701.1"/>
    <property type="molecule type" value="Genomic_DNA"/>
</dbReference>
<reference evidence="3 4" key="1">
    <citation type="journal article" date="2015" name="Int. J. Syst. Evol. Microbiol.">
        <title>Amycolatopsis rhabdoformis sp. nov., an actinomycete isolated from a tropical forest soil.</title>
        <authorList>
            <person name="Souza W.R."/>
            <person name="Silva R.E."/>
            <person name="Goodfellow M."/>
            <person name="Busarakam K."/>
            <person name="Figueiro F.S."/>
            <person name="Ferreira D."/>
            <person name="Rodrigues-Filho E."/>
            <person name="Moraes L.A.B."/>
            <person name="Zucchi T.D."/>
        </authorList>
    </citation>
    <scope>NUCLEOTIDE SEQUENCE [LARGE SCALE GENOMIC DNA]</scope>
    <source>
        <strain evidence="3 4">NCIMB 14900</strain>
    </source>
</reference>
<dbReference type="Proteomes" id="UP001330812">
    <property type="component" value="Chromosome"/>
</dbReference>
<dbReference type="PROSITE" id="PS50937">
    <property type="entry name" value="HTH_MERR_2"/>
    <property type="match status" value="1"/>
</dbReference>
<sequence length="119" mass="13451">MKMRIGELSQQTGASQRALRYYEEKGLLTSVRTSSGQRHYTDDHVARVKLIQDFLAAGMSSRVIAEFAPCMSRRDAQWVQRASEAMSRERDRLSGAIAELVKTRAALEDLMAAHHRDLT</sequence>
<dbReference type="PANTHER" id="PTHR30204:SF97">
    <property type="entry name" value="MERR FAMILY REGULATORY PROTEIN"/>
    <property type="match status" value="1"/>
</dbReference>
<organism evidence="3 4">
    <name type="scientific">Amycolatopsis rhabdoformis</name>
    <dbReference type="NCBI Taxonomy" id="1448059"/>
    <lineage>
        <taxon>Bacteria</taxon>
        <taxon>Bacillati</taxon>
        <taxon>Actinomycetota</taxon>
        <taxon>Actinomycetes</taxon>
        <taxon>Pseudonocardiales</taxon>
        <taxon>Pseudonocardiaceae</taxon>
        <taxon>Amycolatopsis</taxon>
    </lineage>
</organism>
<gene>
    <name evidence="3" type="ORF">VSH64_21905</name>
</gene>
<evidence type="ECO:0000256" key="1">
    <source>
        <dbReference type="ARBA" id="ARBA00023125"/>
    </source>
</evidence>
<feature type="domain" description="HTH merR-type" evidence="2">
    <location>
        <begin position="2"/>
        <end position="70"/>
    </location>
</feature>
<dbReference type="PANTHER" id="PTHR30204">
    <property type="entry name" value="REDOX-CYCLING DRUG-SENSING TRANSCRIPTIONAL ACTIVATOR SOXR"/>
    <property type="match status" value="1"/>
</dbReference>
<accession>A0ABZ1ILR1</accession>
<evidence type="ECO:0000313" key="4">
    <source>
        <dbReference type="Proteomes" id="UP001330812"/>
    </source>
</evidence>